<protein>
    <submittedName>
        <fullName evidence="2">Uncharacterized protein</fullName>
    </submittedName>
</protein>
<dbReference type="AlphaFoldDB" id="A0A507FGA0"/>
<name>A0A507FGA0_9FUNG</name>
<dbReference type="PANTHER" id="PTHR28027">
    <property type="entry name" value="TRANSCRIPTIONAL REGULATOR MIT1"/>
    <property type="match status" value="1"/>
</dbReference>
<dbReference type="GO" id="GO:0003677">
    <property type="term" value="F:DNA binding"/>
    <property type="evidence" value="ECO:0007669"/>
    <property type="project" value="TreeGrafter"/>
</dbReference>
<dbReference type="EMBL" id="QEAP01000083">
    <property type="protein sequence ID" value="TPX75369.1"/>
    <property type="molecule type" value="Genomic_DNA"/>
</dbReference>
<organism evidence="2 3">
    <name type="scientific">Chytriomyces confervae</name>
    <dbReference type="NCBI Taxonomy" id="246404"/>
    <lineage>
        <taxon>Eukaryota</taxon>
        <taxon>Fungi</taxon>
        <taxon>Fungi incertae sedis</taxon>
        <taxon>Chytridiomycota</taxon>
        <taxon>Chytridiomycota incertae sedis</taxon>
        <taxon>Chytridiomycetes</taxon>
        <taxon>Chytridiales</taxon>
        <taxon>Chytriomycetaceae</taxon>
        <taxon>Chytriomyces</taxon>
    </lineage>
</organism>
<dbReference type="InterPro" id="IPR018608">
    <property type="entry name" value="Gti1/Pac2"/>
</dbReference>
<feature type="region of interest" description="Disordered" evidence="1">
    <location>
        <begin position="185"/>
        <end position="212"/>
    </location>
</feature>
<accession>A0A507FGA0</accession>
<dbReference type="Proteomes" id="UP000320333">
    <property type="component" value="Unassembled WGS sequence"/>
</dbReference>
<evidence type="ECO:0000313" key="2">
    <source>
        <dbReference type="EMBL" id="TPX75369.1"/>
    </source>
</evidence>
<gene>
    <name evidence="2" type="ORF">CcCBS67573_g03341</name>
</gene>
<evidence type="ECO:0000313" key="3">
    <source>
        <dbReference type="Proteomes" id="UP000320333"/>
    </source>
</evidence>
<sequence length="259" mass="29731">MPQIESWFGFVKDAECARLLVEAAIAGCIDAVSEYPLSTEFSRIRSGSVVVFAEYYKSDFMRTRWRDGFSWSSSKLCHPFLLYRQVERVSKKQMDNTHEQDQQLQQQALSQFSITPSSLRPNTRIMRDGLCKRTISIRGSNGRFYRVISYFTAQDVSSFYGLRDAQTVHAFKLPSQDHRFKFLTKTGNNNNNNNTRKMMPLPSLRSTPPSEKTLERTQFNPFWLLEPAILAPIRMREMEDDGTPTSSSASSPSASFIYV</sequence>
<reference evidence="2 3" key="1">
    <citation type="journal article" date="2019" name="Sci. Rep.">
        <title>Comparative genomics of chytrid fungi reveal insights into the obligate biotrophic and pathogenic lifestyle of Synchytrium endobioticum.</title>
        <authorList>
            <person name="van de Vossenberg B.T.L.H."/>
            <person name="Warris S."/>
            <person name="Nguyen H.D.T."/>
            <person name="van Gent-Pelzer M.P.E."/>
            <person name="Joly D.L."/>
            <person name="van de Geest H.C."/>
            <person name="Bonants P.J.M."/>
            <person name="Smith D.S."/>
            <person name="Levesque C.A."/>
            <person name="van der Lee T.A.J."/>
        </authorList>
    </citation>
    <scope>NUCLEOTIDE SEQUENCE [LARGE SCALE GENOMIC DNA]</scope>
    <source>
        <strain evidence="2 3">CBS 675.73</strain>
    </source>
</reference>
<dbReference type="Pfam" id="PF09729">
    <property type="entry name" value="Gti1_Pac2"/>
    <property type="match status" value="1"/>
</dbReference>
<dbReference type="PANTHER" id="PTHR28027:SF2">
    <property type="entry name" value="TRANSCRIPTIONAL REGULATOR MIT1"/>
    <property type="match status" value="1"/>
</dbReference>
<comment type="caution">
    <text evidence="2">The sequence shown here is derived from an EMBL/GenBank/DDBJ whole genome shotgun (WGS) entry which is preliminary data.</text>
</comment>
<feature type="region of interest" description="Disordered" evidence="1">
    <location>
        <begin position="239"/>
        <end position="259"/>
    </location>
</feature>
<proteinExistence type="predicted"/>
<feature type="compositionally biased region" description="Low complexity" evidence="1">
    <location>
        <begin position="243"/>
        <end position="259"/>
    </location>
</feature>
<dbReference type="OrthoDB" id="5572844at2759"/>
<evidence type="ECO:0000256" key="1">
    <source>
        <dbReference type="SAM" id="MobiDB-lite"/>
    </source>
</evidence>
<keyword evidence="3" id="KW-1185">Reference proteome</keyword>